<evidence type="ECO:0000256" key="1">
    <source>
        <dbReference type="SAM" id="Phobius"/>
    </source>
</evidence>
<protein>
    <submittedName>
        <fullName evidence="2">Uncharacterized protein</fullName>
    </submittedName>
</protein>
<keyword evidence="3" id="KW-1185">Reference proteome</keyword>
<dbReference type="EMBL" id="ML179167">
    <property type="protein sequence ID" value="THU96887.1"/>
    <property type="molecule type" value="Genomic_DNA"/>
</dbReference>
<keyword evidence="1" id="KW-0812">Transmembrane</keyword>
<feature type="transmembrane region" description="Helical" evidence="1">
    <location>
        <begin position="363"/>
        <end position="382"/>
    </location>
</feature>
<gene>
    <name evidence="2" type="ORF">K435DRAFT_838895</name>
</gene>
<feature type="transmembrane region" description="Helical" evidence="1">
    <location>
        <begin position="388"/>
        <end position="411"/>
    </location>
</feature>
<sequence length="491" mass="54867">MDSSSLCRCTDHDEDYNRYIERLGTLMDSFMIRLVWPSEDNYRKYGSKLGMYHSRLLLKTFVPVCSTLDKVIGPFPKELLGGIIKAIGGGTMKYPDRFSERDSGSVLVKIPPHLNIPYYEHRIYLLFLGPFLEFEQPHSIYHDLPVPSLRHQDVNLTDDTFTKTACGVGVFGEDYTSLFDNATTDHLSSRGMFINFGPPAVKISANRDFDRYCLPLHSLCLLALHLPQWSTLSGTQSYTELNNLFTIVVYLLSDGIVVWRAYVLYPFNRKIKMLLVMYGLKRFLVGAVLNPQAVAAFVEGAQALKFEARTHDAREGVISFILFVPLLVTNMLATCLVAYKAWEYYKLKSFVTSSDEQIDNKPTVESVLLLIIVTMLSAVNIMGPEGDNILQCILPQIPGIYLMIVILLVAFQKTISSTTVTPANATKPRSTIRFASVPSDVSLGGQSANDVGPPFSVESTPSQISVSFVSRLKDDSDWIFENANDVEKGSA</sequence>
<dbReference type="AlphaFoldDB" id="A0A4S8M412"/>
<evidence type="ECO:0000313" key="3">
    <source>
        <dbReference type="Proteomes" id="UP000297245"/>
    </source>
</evidence>
<keyword evidence="1" id="KW-1133">Transmembrane helix</keyword>
<dbReference type="OrthoDB" id="3174319at2759"/>
<feature type="transmembrane region" description="Helical" evidence="1">
    <location>
        <begin position="241"/>
        <end position="262"/>
    </location>
</feature>
<accession>A0A4S8M412</accession>
<proteinExistence type="predicted"/>
<evidence type="ECO:0000313" key="2">
    <source>
        <dbReference type="EMBL" id="THU96887.1"/>
    </source>
</evidence>
<feature type="transmembrane region" description="Helical" evidence="1">
    <location>
        <begin position="212"/>
        <end position="229"/>
    </location>
</feature>
<organism evidence="2 3">
    <name type="scientific">Dendrothele bispora (strain CBS 962.96)</name>
    <dbReference type="NCBI Taxonomy" id="1314807"/>
    <lineage>
        <taxon>Eukaryota</taxon>
        <taxon>Fungi</taxon>
        <taxon>Dikarya</taxon>
        <taxon>Basidiomycota</taxon>
        <taxon>Agaricomycotina</taxon>
        <taxon>Agaricomycetes</taxon>
        <taxon>Agaricomycetidae</taxon>
        <taxon>Agaricales</taxon>
        <taxon>Agaricales incertae sedis</taxon>
        <taxon>Dendrothele</taxon>
    </lineage>
</organism>
<feature type="transmembrane region" description="Helical" evidence="1">
    <location>
        <begin position="283"/>
        <end position="304"/>
    </location>
</feature>
<keyword evidence="1" id="KW-0472">Membrane</keyword>
<reference evidence="2 3" key="1">
    <citation type="journal article" date="2019" name="Nat. Ecol. Evol.">
        <title>Megaphylogeny resolves global patterns of mushroom evolution.</title>
        <authorList>
            <person name="Varga T."/>
            <person name="Krizsan K."/>
            <person name="Foldi C."/>
            <person name="Dima B."/>
            <person name="Sanchez-Garcia M."/>
            <person name="Sanchez-Ramirez S."/>
            <person name="Szollosi G.J."/>
            <person name="Szarkandi J.G."/>
            <person name="Papp V."/>
            <person name="Albert L."/>
            <person name="Andreopoulos W."/>
            <person name="Angelini C."/>
            <person name="Antonin V."/>
            <person name="Barry K.W."/>
            <person name="Bougher N.L."/>
            <person name="Buchanan P."/>
            <person name="Buyck B."/>
            <person name="Bense V."/>
            <person name="Catcheside P."/>
            <person name="Chovatia M."/>
            <person name="Cooper J."/>
            <person name="Damon W."/>
            <person name="Desjardin D."/>
            <person name="Finy P."/>
            <person name="Geml J."/>
            <person name="Haridas S."/>
            <person name="Hughes K."/>
            <person name="Justo A."/>
            <person name="Karasinski D."/>
            <person name="Kautmanova I."/>
            <person name="Kiss B."/>
            <person name="Kocsube S."/>
            <person name="Kotiranta H."/>
            <person name="LaButti K.M."/>
            <person name="Lechner B.E."/>
            <person name="Liimatainen K."/>
            <person name="Lipzen A."/>
            <person name="Lukacs Z."/>
            <person name="Mihaltcheva S."/>
            <person name="Morgado L.N."/>
            <person name="Niskanen T."/>
            <person name="Noordeloos M.E."/>
            <person name="Ohm R.A."/>
            <person name="Ortiz-Santana B."/>
            <person name="Ovrebo C."/>
            <person name="Racz N."/>
            <person name="Riley R."/>
            <person name="Savchenko A."/>
            <person name="Shiryaev A."/>
            <person name="Soop K."/>
            <person name="Spirin V."/>
            <person name="Szebenyi C."/>
            <person name="Tomsovsky M."/>
            <person name="Tulloss R.E."/>
            <person name="Uehling J."/>
            <person name="Grigoriev I.V."/>
            <person name="Vagvolgyi C."/>
            <person name="Papp T."/>
            <person name="Martin F.M."/>
            <person name="Miettinen O."/>
            <person name="Hibbett D.S."/>
            <person name="Nagy L.G."/>
        </authorList>
    </citation>
    <scope>NUCLEOTIDE SEQUENCE [LARGE SCALE GENOMIC DNA]</scope>
    <source>
        <strain evidence="2 3">CBS 962.96</strain>
    </source>
</reference>
<dbReference type="Proteomes" id="UP000297245">
    <property type="component" value="Unassembled WGS sequence"/>
</dbReference>
<feature type="transmembrane region" description="Helical" evidence="1">
    <location>
        <begin position="316"/>
        <end position="342"/>
    </location>
</feature>
<name>A0A4S8M412_DENBC</name>